<feature type="domain" description="Aerotolerance regulator N-terminal" evidence="2">
    <location>
        <begin position="1"/>
        <end position="78"/>
    </location>
</feature>
<dbReference type="InterPro" id="IPR024163">
    <property type="entry name" value="Aerotolerance_reg_N"/>
</dbReference>
<accession>A0A3B1DNQ1</accession>
<protein>
    <recommendedName>
        <fullName evidence="2">Aerotolerance regulator N-terminal domain-containing protein</fullName>
    </recommendedName>
</protein>
<evidence type="ECO:0000313" key="3">
    <source>
        <dbReference type="EMBL" id="VAX38483.1"/>
    </source>
</evidence>
<keyword evidence="1" id="KW-1133">Transmembrane helix</keyword>
<feature type="transmembrane region" description="Helical" evidence="1">
    <location>
        <begin position="55"/>
        <end position="75"/>
    </location>
</feature>
<name>A0A3B1DNQ1_9ZZZZ</name>
<reference evidence="3" key="1">
    <citation type="submission" date="2018-06" db="EMBL/GenBank/DDBJ databases">
        <authorList>
            <person name="Zhirakovskaya E."/>
        </authorList>
    </citation>
    <scope>NUCLEOTIDE SEQUENCE</scope>
</reference>
<dbReference type="PANTHER" id="PTHR37464">
    <property type="entry name" value="BLL2463 PROTEIN"/>
    <property type="match status" value="1"/>
</dbReference>
<keyword evidence="1" id="KW-0812">Transmembrane</keyword>
<organism evidence="3">
    <name type="scientific">hydrothermal vent metagenome</name>
    <dbReference type="NCBI Taxonomy" id="652676"/>
    <lineage>
        <taxon>unclassified sequences</taxon>
        <taxon>metagenomes</taxon>
        <taxon>ecological metagenomes</taxon>
    </lineage>
</organism>
<feature type="transmembrane region" description="Helical" evidence="1">
    <location>
        <begin position="6"/>
        <end position="24"/>
    </location>
</feature>
<dbReference type="Pfam" id="PF07584">
    <property type="entry name" value="BatA"/>
    <property type="match status" value="1"/>
</dbReference>
<dbReference type="AlphaFoldDB" id="A0A3B1DNQ1"/>
<proteinExistence type="predicted"/>
<feature type="transmembrane region" description="Helical" evidence="1">
    <location>
        <begin position="584"/>
        <end position="603"/>
    </location>
</feature>
<evidence type="ECO:0000256" key="1">
    <source>
        <dbReference type="SAM" id="Phobius"/>
    </source>
</evidence>
<dbReference type="EMBL" id="UOGL01000211">
    <property type="protein sequence ID" value="VAX38483.1"/>
    <property type="molecule type" value="Genomic_DNA"/>
</dbReference>
<dbReference type="PANTHER" id="PTHR37464:SF1">
    <property type="entry name" value="BLL2463 PROTEIN"/>
    <property type="match status" value="1"/>
</dbReference>
<sequence length="609" mass="67870">MYFANPWGLLGLLALPIIAAIHLYHRRFPPMEIAGAHLWGVEMEMRSAGRRKDKLPITATLLLELLAALLLTLVLSQPRFGLGDSASHLVVILDNSASMLARSSTEENSTTLRDAAIVKLEEKVKQLDKGSRFTFILTGRRTVMLAGPAVRWDEAKKELKNWQPHETTHNFDSAWDLASQLADNSGQMLFLTDRLPLKKTSIPKRMEIISVGKPLNNIAISSARWSFSPSTGVGTIFLMVNNLGLVDATVTINGKTKTDPLFQRKISIPAGKGIPLETTVAEGLGQIFVTVSSSADQLEIDSQVKLIEPKTRMLTLANSLKNVSAQKATNKVIRSLPYVQMGNEEEAHLLIAPAAELPPSRDDLWWLGIGPIKNDPATLKAAKNLLPPFLMEKRNPLLDGVVLGGVIWGGVQPVRLQVTPIISAGKYPLFARLKGTRTTGYLMNIDFGKSNLAESPDWPILLSNLIEQRRKNLPGLRRWNYRINEQIRFRLYEGLQEKESAANQSLQLIHEEGKRRSLARTAIVELPQLTQTGLYKLQEGEKTIDQFAINFFDTEESTLTQLKSGLHKAEVTTTTANLHIDSNYTWVIWLVLFLIIVAVLMNWKILKPK</sequence>
<gene>
    <name evidence="3" type="ORF">MNBD_PLANCTO02-2373</name>
</gene>
<keyword evidence="1" id="KW-0472">Membrane</keyword>
<evidence type="ECO:0000259" key="2">
    <source>
        <dbReference type="Pfam" id="PF07584"/>
    </source>
</evidence>